<evidence type="ECO:0000313" key="4">
    <source>
        <dbReference type="Proteomes" id="UP000799302"/>
    </source>
</evidence>
<keyword evidence="4" id="KW-1185">Reference proteome</keyword>
<dbReference type="OrthoDB" id="427480at2759"/>
<dbReference type="SUPFAM" id="SSF56112">
    <property type="entry name" value="Protein kinase-like (PK-like)"/>
    <property type="match status" value="1"/>
</dbReference>
<evidence type="ECO:0000313" key="3">
    <source>
        <dbReference type="EMBL" id="KAF2669680.1"/>
    </source>
</evidence>
<comment type="similarity">
    <text evidence="1">Belongs to the protein kinase superfamily. ADCK protein kinase family.</text>
</comment>
<feature type="domain" description="ABC1 atypical kinase-like" evidence="2">
    <location>
        <begin position="165"/>
        <end position="472"/>
    </location>
</feature>
<name>A0A6A6UCT4_9PEZI</name>
<dbReference type="EMBL" id="MU004235">
    <property type="protein sequence ID" value="KAF2669680.1"/>
    <property type="molecule type" value="Genomic_DNA"/>
</dbReference>
<dbReference type="PANTHER" id="PTHR43173">
    <property type="entry name" value="ABC1 FAMILY PROTEIN"/>
    <property type="match status" value="1"/>
</dbReference>
<organism evidence="3 4">
    <name type="scientific">Microthyrium microscopicum</name>
    <dbReference type="NCBI Taxonomy" id="703497"/>
    <lineage>
        <taxon>Eukaryota</taxon>
        <taxon>Fungi</taxon>
        <taxon>Dikarya</taxon>
        <taxon>Ascomycota</taxon>
        <taxon>Pezizomycotina</taxon>
        <taxon>Dothideomycetes</taxon>
        <taxon>Dothideomycetes incertae sedis</taxon>
        <taxon>Microthyriales</taxon>
        <taxon>Microthyriaceae</taxon>
        <taxon>Microthyrium</taxon>
    </lineage>
</organism>
<protein>
    <submittedName>
        <fullName evidence="3">ABC1-domain-containing protein</fullName>
    </submittedName>
</protein>
<accession>A0A6A6UCT4</accession>
<dbReference type="PANTHER" id="PTHR43173:SF37">
    <property type="entry name" value="ABC1 FAMILY PROTEIN C10F6.14C"/>
    <property type="match status" value="1"/>
</dbReference>
<dbReference type="Pfam" id="PF03109">
    <property type="entry name" value="ABC1"/>
    <property type="match status" value="1"/>
</dbReference>
<reference evidence="3" key="1">
    <citation type="journal article" date="2020" name="Stud. Mycol.">
        <title>101 Dothideomycetes genomes: a test case for predicting lifestyles and emergence of pathogens.</title>
        <authorList>
            <person name="Haridas S."/>
            <person name="Albert R."/>
            <person name="Binder M."/>
            <person name="Bloem J."/>
            <person name="Labutti K."/>
            <person name="Salamov A."/>
            <person name="Andreopoulos B."/>
            <person name="Baker S."/>
            <person name="Barry K."/>
            <person name="Bills G."/>
            <person name="Bluhm B."/>
            <person name="Cannon C."/>
            <person name="Castanera R."/>
            <person name="Culley D."/>
            <person name="Daum C."/>
            <person name="Ezra D."/>
            <person name="Gonzalez J."/>
            <person name="Henrissat B."/>
            <person name="Kuo A."/>
            <person name="Liang C."/>
            <person name="Lipzen A."/>
            <person name="Lutzoni F."/>
            <person name="Magnuson J."/>
            <person name="Mondo S."/>
            <person name="Nolan M."/>
            <person name="Ohm R."/>
            <person name="Pangilinan J."/>
            <person name="Park H.-J."/>
            <person name="Ramirez L."/>
            <person name="Alfaro M."/>
            <person name="Sun H."/>
            <person name="Tritt A."/>
            <person name="Yoshinaga Y."/>
            <person name="Zwiers L.-H."/>
            <person name="Turgeon B."/>
            <person name="Goodwin S."/>
            <person name="Spatafora J."/>
            <person name="Crous P."/>
            <person name="Grigoriev I."/>
        </authorList>
    </citation>
    <scope>NUCLEOTIDE SEQUENCE</scope>
    <source>
        <strain evidence="3">CBS 115976</strain>
    </source>
</reference>
<dbReference type="InterPro" id="IPR011009">
    <property type="entry name" value="Kinase-like_dom_sf"/>
</dbReference>
<dbReference type="InterPro" id="IPR004147">
    <property type="entry name" value="ABC1_dom"/>
</dbReference>
<evidence type="ECO:0000259" key="2">
    <source>
        <dbReference type="Pfam" id="PF03109"/>
    </source>
</evidence>
<dbReference type="InterPro" id="IPR051130">
    <property type="entry name" value="Mito_struct-func_regulator"/>
</dbReference>
<dbReference type="Proteomes" id="UP000799302">
    <property type="component" value="Unassembled WGS sequence"/>
</dbReference>
<dbReference type="AlphaFoldDB" id="A0A6A6UCT4"/>
<sequence>MRYGLISLRLSPIQAIHSRPLRLSQGIRRIHDTRFSPLVPPDPKSLPKPRSPTFRRKRRAFFRFTAYTTLTFGTLYYADKYFNASSVTRSVRTFSTALLIGIDYKINFRAHPPFASSIEDVHNRNARRVFELIRANGGLYLKIGQAIAMQSAVLPPEFQKMFGRMFDDAPQNDWADVEKVLREDFGMSPEEMFGVSFSGEPGKGVMEKKARASASVAQVHWARLADGREVAIKIQKREIAKQLWWDLSAFQNIAKLFSWWFEIPFYSLVPSICERLQLETDFENEANNSEQMKAFIQAEPRLRDRVYIPIIYKDLSSKRVLVAEWIEGSRLWDKEAITNPWYGQYGTGSPGAGGAPLKWPASTTLKADDEGFMKPDRTDWRQPKGKGGLGLSFKSIMTTMVDLFSAQMFLFGLVHCDPHPGNIFVRRLPSGKAELVLIDHGLYISMTPEFRRTWSELWKALIGLDNAKIIEIVKSWGIDNPDIFASMTLMRPYDGGDGSTARSLGRELKGATAQERAYEMHQRSMHGIKQVLGDETKLPRELIFILRNLRIVQGNNQFLGSPVNRIKITGLWASRSLVEDRDLALSQRVTNLGRHLVFRFVLLVTDIAWWTARFRQMLGFGGGMEDELEARLRTVAKDFGVELQHGVFDG</sequence>
<dbReference type="InterPro" id="IPR045307">
    <property type="entry name" value="ADCK1_dom"/>
</dbReference>
<dbReference type="CDD" id="cd13969">
    <property type="entry name" value="ADCK1-like"/>
    <property type="match status" value="1"/>
</dbReference>
<gene>
    <name evidence="3" type="ORF">BT63DRAFT_425359</name>
</gene>
<evidence type="ECO:0000256" key="1">
    <source>
        <dbReference type="ARBA" id="ARBA00009670"/>
    </source>
</evidence>
<proteinExistence type="inferred from homology"/>